<reference evidence="2 3" key="1">
    <citation type="submission" date="2018-11" db="EMBL/GenBank/DDBJ databases">
        <authorList>
            <person name="Criscuolo A."/>
        </authorList>
    </citation>
    <scope>NUCLEOTIDE SEQUENCE [LARGE SCALE GENOMIC DNA]</scope>
    <source>
        <strain evidence="2">AT11b</strain>
    </source>
</reference>
<dbReference type="AlphaFoldDB" id="A0A3P5XVK6"/>
<dbReference type="EMBL" id="UXAU01000042">
    <property type="protein sequence ID" value="VDC33127.1"/>
    <property type="molecule type" value="Genomic_DNA"/>
</dbReference>
<dbReference type="Proteomes" id="UP000280861">
    <property type="component" value="Unassembled WGS sequence"/>
</dbReference>
<evidence type="ECO:0000313" key="2">
    <source>
        <dbReference type="EMBL" id="VDC33127.1"/>
    </source>
</evidence>
<proteinExistence type="predicted"/>
<name>A0A3P5XVK6_9MICC</name>
<organism evidence="2 3">
    <name type="scientific">Arthrobacter ulcerisalmonis</name>
    <dbReference type="NCBI Taxonomy" id="2483813"/>
    <lineage>
        <taxon>Bacteria</taxon>
        <taxon>Bacillati</taxon>
        <taxon>Actinomycetota</taxon>
        <taxon>Actinomycetes</taxon>
        <taxon>Micrococcales</taxon>
        <taxon>Micrococcaceae</taxon>
        <taxon>Arthrobacter</taxon>
    </lineage>
</organism>
<sequence>MSVIPGRAKKSFTTSKPAIRSPATAASRDAASGQYVTVVLKSRGGKTVTVSPAAAKVLKQTEELRERVSRDW</sequence>
<gene>
    <name evidence="2" type="ORF">PSET11_03239</name>
</gene>
<evidence type="ECO:0000256" key="1">
    <source>
        <dbReference type="SAM" id="MobiDB-lite"/>
    </source>
</evidence>
<feature type="region of interest" description="Disordered" evidence="1">
    <location>
        <begin position="1"/>
        <end position="31"/>
    </location>
</feature>
<keyword evidence="3" id="KW-1185">Reference proteome</keyword>
<protein>
    <submittedName>
        <fullName evidence="2">Uncharacterized protein</fullName>
    </submittedName>
</protein>
<evidence type="ECO:0000313" key="3">
    <source>
        <dbReference type="Proteomes" id="UP000280861"/>
    </source>
</evidence>
<accession>A0A3P5XVK6</accession>